<dbReference type="PRINTS" id="PR00633">
    <property type="entry name" value="RCCNDNSATION"/>
</dbReference>
<name>A0A9Q0MAR5_BLOTA</name>
<comment type="caution">
    <text evidence="4">The sequence shown here is derived from an EMBL/GenBank/DDBJ whole genome shotgun (WGS) entry which is preliminary data.</text>
</comment>
<feature type="repeat" description="RCC1" evidence="2">
    <location>
        <begin position="208"/>
        <end position="267"/>
    </location>
</feature>
<dbReference type="InterPro" id="IPR058923">
    <property type="entry name" value="RCC1-like_dom"/>
</dbReference>
<dbReference type="PROSITE" id="PS50012">
    <property type="entry name" value="RCC1_3"/>
    <property type="match status" value="3"/>
</dbReference>
<organism evidence="4 5">
    <name type="scientific">Blomia tropicalis</name>
    <name type="common">Mite</name>
    <dbReference type="NCBI Taxonomy" id="40697"/>
    <lineage>
        <taxon>Eukaryota</taxon>
        <taxon>Metazoa</taxon>
        <taxon>Ecdysozoa</taxon>
        <taxon>Arthropoda</taxon>
        <taxon>Chelicerata</taxon>
        <taxon>Arachnida</taxon>
        <taxon>Acari</taxon>
        <taxon>Acariformes</taxon>
        <taxon>Sarcoptiformes</taxon>
        <taxon>Astigmata</taxon>
        <taxon>Glycyphagoidea</taxon>
        <taxon>Echimyopodidae</taxon>
        <taxon>Blomia</taxon>
    </lineage>
</organism>
<dbReference type="InterPro" id="IPR009091">
    <property type="entry name" value="RCC1/BLIP-II"/>
</dbReference>
<evidence type="ECO:0000313" key="4">
    <source>
        <dbReference type="EMBL" id="KAJ6221112.1"/>
    </source>
</evidence>
<feature type="domain" description="RCC1-like" evidence="3">
    <location>
        <begin position="40"/>
        <end position="336"/>
    </location>
</feature>
<protein>
    <recommendedName>
        <fullName evidence="3">RCC1-like domain-containing protein</fullName>
    </recommendedName>
</protein>
<dbReference type="InterPro" id="IPR051625">
    <property type="entry name" value="Signaling_Regulatory_Domain"/>
</dbReference>
<dbReference type="SUPFAM" id="SSF50985">
    <property type="entry name" value="RCC1/BLIP-II"/>
    <property type="match status" value="1"/>
</dbReference>
<feature type="repeat" description="RCC1" evidence="2">
    <location>
        <begin position="96"/>
        <end position="155"/>
    </location>
</feature>
<evidence type="ECO:0000256" key="1">
    <source>
        <dbReference type="ARBA" id="ARBA00022737"/>
    </source>
</evidence>
<dbReference type="Gene3D" id="2.130.10.30">
    <property type="entry name" value="Regulator of chromosome condensation 1/beta-lactamase-inhibitor protein II"/>
    <property type="match status" value="1"/>
</dbReference>
<dbReference type="AlphaFoldDB" id="A0A9Q0MAR5"/>
<dbReference type="Pfam" id="PF25390">
    <property type="entry name" value="WD40_RLD"/>
    <property type="match status" value="1"/>
</dbReference>
<sequence>MADQFNVYSQIPIVRTIPYDLRQRIIRLQVIEDGIRNHNIVFITDDDRVWTLGDNVNEMFDLDERNQPIELISLNGKRIVQMVSGHRFVWALTEHGNLWSWGMNTLGQLASPERNGKQGQNVGHRPGEVSTPFVKSIKIVSIALGHSFGSILTDTGRVYTFGDNRFGQLGLCDRSIRDDLNPILDPDTKMIDIAAGANHLILLSTDRKCVYSCGDNRMGQLGHPSQPESDTITCIDRPTLIQLSLNTTTNIRSIGCGRNHTLILTNTGLIYAFGDNRRGQVAINNNSCSSNEQIVSIPHLVQVDDICDRLYTINLSDLCVARSATVNDRLYVWGMIKMKEQVD</sequence>
<evidence type="ECO:0000256" key="2">
    <source>
        <dbReference type="PROSITE-ProRule" id="PRU00235"/>
    </source>
</evidence>
<dbReference type="PANTHER" id="PTHR22872">
    <property type="entry name" value="BTK-BINDING PROTEIN-RELATED"/>
    <property type="match status" value="1"/>
</dbReference>
<proteinExistence type="predicted"/>
<evidence type="ECO:0000259" key="3">
    <source>
        <dbReference type="Pfam" id="PF25390"/>
    </source>
</evidence>
<gene>
    <name evidence="4" type="ORF">RDWZM_006924</name>
</gene>
<evidence type="ECO:0000313" key="5">
    <source>
        <dbReference type="Proteomes" id="UP001142055"/>
    </source>
</evidence>
<accession>A0A9Q0MAR5</accession>
<keyword evidence="1" id="KW-0677">Repeat</keyword>
<dbReference type="OMA" id="VFIQCKT"/>
<dbReference type="Proteomes" id="UP001142055">
    <property type="component" value="Chromosome 2"/>
</dbReference>
<dbReference type="InterPro" id="IPR000408">
    <property type="entry name" value="Reg_chr_condens"/>
</dbReference>
<dbReference type="EMBL" id="JAPWDV010000002">
    <property type="protein sequence ID" value="KAJ6221112.1"/>
    <property type="molecule type" value="Genomic_DNA"/>
</dbReference>
<feature type="repeat" description="RCC1" evidence="2">
    <location>
        <begin position="156"/>
        <end position="206"/>
    </location>
</feature>
<keyword evidence="5" id="KW-1185">Reference proteome</keyword>
<reference evidence="4" key="1">
    <citation type="submission" date="2022-12" db="EMBL/GenBank/DDBJ databases">
        <title>Genome assemblies of Blomia tropicalis.</title>
        <authorList>
            <person name="Cui Y."/>
        </authorList>
    </citation>
    <scope>NUCLEOTIDE SEQUENCE</scope>
    <source>
        <tissue evidence="4">Adult mites</tissue>
    </source>
</reference>